<feature type="binding site" evidence="7">
    <location>
        <position position="142"/>
    </location>
    <ligand>
        <name>a 1,2-diacyl-sn-glycero-3-phospho-(1'-sn-glycerol)</name>
        <dbReference type="ChEBI" id="CHEBI:64716"/>
    </ligand>
</feature>
<dbReference type="HAMAP" id="MF_01147">
    <property type="entry name" value="Lgt"/>
    <property type="match status" value="1"/>
</dbReference>
<accession>A0ABQ3U0I4</accession>
<reference evidence="9" key="1">
    <citation type="submission" date="2024-05" db="EMBL/GenBank/DDBJ databases">
        <title>Whole genome shotgun sequence of Streptomyces hygroscopicus NBRC 113678.</title>
        <authorList>
            <person name="Komaki H."/>
            <person name="Tamura T."/>
        </authorList>
    </citation>
    <scope>NUCLEOTIDE SEQUENCE</scope>
    <source>
        <strain evidence="9">N11-34</strain>
    </source>
</reference>
<dbReference type="NCBIfam" id="TIGR00544">
    <property type="entry name" value="lgt"/>
    <property type="match status" value="1"/>
</dbReference>
<feature type="compositionally biased region" description="Low complexity" evidence="8">
    <location>
        <begin position="286"/>
        <end position="301"/>
    </location>
</feature>
<feature type="compositionally biased region" description="Basic and acidic residues" evidence="8">
    <location>
        <begin position="328"/>
        <end position="348"/>
    </location>
</feature>
<dbReference type="Pfam" id="PF01790">
    <property type="entry name" value="LGT"/>
    <property type="match status" value="1"/>
</dbReference>
<keyword evidence="6 7" id="KW-0472">Membrane</keyword>
<keyword evidence="3 7" id="KW-0808">Transferase</keyword>
<evidence type="ECO:0000313" key="10">
    <source>
        <dbReference type="Proteomes" id="UP001054854"/>
    </source>
</evidence>
<evidence type="ECO:0000256" key="1">
    <source>
        <dbReference type="ARBA" id="ARBA00007150"/>
    </source>
</evidence>
<keyword evidence="2 7" id="KW-1003">Cell membrane</keyword>
<keyword evidence="5 7" id="KW-1133">Transmembrane helix</keyword>
<dbReference type="PANTHER" id="PTHR30589">
    <property type="entry name" value="PROLIPOPROTEIN DIACYLGLYCERYL TRANSFERASE"/>
    <property type="match status" value="1"/>
</dbReference>
<feature type="transmembrane region" description="Helical" evidence="7">
    <location>
        <begin position="240"/>
        <end position="258"/>
    </location>
</feature>
<evidence type="ECO:0000256" key="5">
    <source>
        <dbReference type="ARBA" id="ARBA00022989"/>
    </source>
</evidence>
<gene>
    <name evidence="7" type="primary">lgt</name>
    <name evidence="9" type="ORF">TPA0910_35430</name>
</gene>
<feature type="transmembrane region" description="Helical" evidence="7">
    <location>
        <begin position="181"/>
        <end position="198"/>
    </location>
</feature>
<dbReference type="InterPro" id="IPR001640">
    <property type="entry name" value="Lgt"/>
</dbReference>
<dbReference type="PANTHER" id="PTHR30589:SF0">
    <property type="entry name" value="PHOSPHATIDYLGLYCEROL--PROLIPOPROTEIN DIACYLGLYCERYL TRANSFERASE"/>
    <property type="match status" value="1"/>
</dbReference>
<feature type="transmembrane region" description="Helical" evidence="7">
    <location>
        <begin position="210"/>
        <end position="228"/>
    </location>
</feature>
<protein>
    <recommendedName>
        <fullName evidence="7">Phosphatidylglycerol--prolipoprotein diacylglyceryl transferase</fullName>
        <ecNumber evidence="7">2.5.1.145</ecNumber>
    </recommendedName>
</protein>
<feature type="compositionally biased region" description="Gly residues" evidence="8">
    <location>
        <begin position="302"/>
        <end position="311"/>
    </location>
</feature>
<keyword evidence="10" id="KW-1185">Reference proteome</keyword>
<comment type="pathway">
    <text evidence="7">Protein modification; lipoprotein biosynthesis (diacylglyceryl transfer).</text>
</comment>
<evidence type="ECO:0000256" key="3">
    <source>
        <dbReference type="ARBA" id="ARBA00022679"/>
    </source>
</evidence>
<comment type="function">
    <text evidence="7">Catalyzes the transfer of the diacylglyceryl group from phosphatidylglycerol to the sulfhydryl group of the N-terminal cysteine of a prolipoprotein, the first step in the formation of mature lipoproteins.</text>
</comment>
<comment type="catalytic activity">
    <reaction evidence="7">
        <text>L-cysteinyl-[prolipoprotein] + a 1,2-diacyl-sn-glycero-3-phospho-(1'-sn-glycerol) = an S-1,2-diacyl-sn-glyceryl-L-cysteinyl-[prolipoprotein] + sn-glycerol 1-phosphate + H(+)</text>
        <dbReference type="Rhea" id="RHEA:56712"/>
        <dbReference type="Rhea" id="RHEA-COMP:14679"/>
        <dbReference type="Rhea" id="RHEA-COMP:14680"/>
        <dbReference type="ChEBI" id="CHEBI:15378"/>
        <dbReference type="ChEBI" id="CHEBI:29950"/>
        <dbReference type="ChEBI" id="CHEBI:57685"/>
        <dbReference type="ChEBI" id="CHEBI:64716"/>
        <dbReference type="ChEBI" id="CHEBI:140658"/>
        <dbReference type="EC" id="2.5.1.145"/>
    </reaction>
</comment>
<organism evidence="9 10">
    <name type="scientific">Streptomyces hygroscopicus</name>
    <dbReference type="NCBI Taxonomy" id="1912"/>
    <lineage>
        <taxon>Bacteria</taxon>
        <taxon>Bacillati</taxon>
        <taxon>Actinomycetota</taxon>
        <taxon>Actinomycetes</taxon>
        <taxon>Kitasatosporales</taxon>
        <taxon>Streptomycetaceae</taxon>
        <taxon>Streptomyces</taxon>
        <taxon>Streptomyces violaceusniger group</taxon>
    </lineage>
</organism>
<feature type="compositionally biased region" description="Low complexity" evidence="8">
    <location>
        <begin position="364"/>
        <end position="377"/>
    </location>
</feature>
<evidence type="ECO:0000313" key="9">
    <source>
        <dbReference type="EMBL" id="GHJ29110.1"/>
    </source>
</evidence>
<evidence type="ECO:0000256" key="2">
    <source>
        <dbReference type="ARBA" id="ARBA00022475"/>
    </source>
</evidence>
<dbReference type="EMBL" id="BNEK01000003">
    <property type="protein sequence ID" value="GHJ29110.1"/>
    <property type="molecule type" value="Genomic_DNA"/>
</dbReference>
<keyword evidence="4 7" id="KW-0812">Transmembrane</keyword>
<evidence type="ECO:0000256" key="8">
    <source>
        <dbReference type="SAM" id="MobiDB-lite"/>
    </source>
</evidence>
<comment type="caution">
    <text evidence="9">The sequence shown here is derived from an EMBL/GenBank/DDBJ whole genome shotgun (WGS) entry which is preliminary data.</text>
</comment>
<feature type="transmembrane region" description="Helical" evidence="7">
    <location>
        <begin position="95"/>
        <end position="116"/>
    </location>
</feature>
<dbReference type="PROSITE" id="PS01311">
    <property type="entry name" value="LGT"/>
    <property type="match status" value="1"/>
</dbReference>
<dbReference type="RefSeq" id="WP_236257411.1">
    <property type="nucleotide sequence ID" value="NZ_BNEK01000003.1"/>
</dbReference>
<evidence type="ECO:0000256" key="7">
    <source>
        <dbReference type="HAMAP-Rule" id="MF_01147"/>
    </source>
</evidence>
<dbReference type="EC" id="2.5.1.145" evidence="7"/>
<feature type="transmembrane region" description="Helical" evidence="7">
    <location>
        <begin position="123"/>
        <end position="141"/>
    </location>
</feature>
<feature type="transmembrane region" description="Helical" evidence="7">
    <location>
        <begin position="53"/>
        <end position="75"/>
    </location>
</feature>
<dbReference type="Proteomes" id="UP001054854">
    <property type="component" value="Unassembled WGS sequence"/>
</dbReference>
<comment type="similarity">
    <text evidence="1 7">Belongs to the Lgt family.</text>
</comment>
<evidence type="ECO:0000256" key="6">
    <source>
        <dbReference type="ARBA" id="ARBA00023136"/>
    </source>
</evidence>
<feature type="region of interest" description="Disordered" evidence="8">
    <location>
        <begin position="272"/>
        <end position="385"/>
    </location>
</feature>
<comment type="subcellular location">
    <subcellularLocation>
        <location evidence="7">Cell membrane</location>
        <topology evidence="7">Multi-pass membrane protein</topology>
    </subcellularLocation>
</comment>
<sequence length="385" mass="39770">MDLLAYIPSPSSGVIYLGPVPLRGYAFCIIIGVFVAVWLGGRRWVARGGRVGTVADIAVWAVPFGLVGGRLYHVITDYELYFTDGRDWVDAFKIWQGGLGIWGAVALGALGAWIGCRRRGIPLPAYADAIAPGIAFAQAIGRWGNWFNQELYGKATTVPWALKIDGDADAGRVAGTYHPTFLYESLWCVGVALLVIWADRRFRLGHGRAFALYVAAYTVGRFWIEYLRVDDAHHVLGLRLNDWTSIVVFLGAVAYLVISAKKVPGREEVVEPAAAEDGSVGPAPVTGASGEAPAESEAAGTTGAGTSGAGTTGADKGGANETGTDEAGADKTGADKTGADKTGADKAGADTAGAGKAGADKAGADTAGAGKAGAVAAEAEPSKKP</sequence>
<evidence type="ECO:0000256" key="4">
    <source>
        <dbReference type="ARBA" id="ARBA00022692"/>
    </source>
</evidence>
<proteinExistence type="inferred from homology"/>
<name>A0ABQ3U0I4_STRHY</name>
<feature type="transmembrane region" description="Helical" evidence="7">
    <location>
        <begin position="20"/>
        <end position="41"/>
    </location>
</feature>